<dbReference type="PROSITE" id="PS50250">
    <property type="entry name" value="PCI"/>
    <property type="match status" value="1"/>
</dbReference>
<dbReference type="InterPro" id="IPR045237">
    <property type="entry name" value="COPS7/eIF3m"/>
</dbReference>
<dbReference type="GeneID" id="54477180"/>
<dbReference type="GO" id="GO:0003743">
    <property type="term" value="F:translation initiation factor activity"/>
    <property type="evidence" value="ECO:0007669"/>
    <property type="project" value="UniProtKB-UniRule"/>
</dbReference>
<dbReference type="GO" id="GO:0071541">
    <property type="term" value="C:eukaryotic translation initiation factor 3 complex, eIF3m"/>
    <property type="evidence" value="ECO:0007669"/>
    <property type="project" value="UniProtKB-UniRule"/>
</dbReference>
<comment type="similarity">
    <text evidence="1">Belongs to the CSN7/EIF3M family. CSN7 subfamily.</text>
</comment>
<dbReference type="Pfam" id="PF01399">
    <property type="entry name" value="PCI"/>
    <property type="match status" value="1"/>
</dbReference>
<keyword evidence="9" id="KW-1185">Reference proteome</keyword>
<organism evidence="8 9">
    <name type="scientific">Neohortaea acidophila</name>
    <dbReference type="NCBI Taxonomy" id="245834"/>
    <lineage>
        <taxon>Eukaryota</taxon>
        <taxon>Fungi</taxon>
        <taxon>Dikarya</taxon>
        <taxon>Ascomycota</taxon>
        <taxon>Pezizomycotina</taxon>
        <taxon>Dothideomycetes</taxon>
        <taxon>Dothideomycetidae</taxon>
        <taxon>Mycosphaerellales</taxon>
        <taxon>Teratosphaeriaceae</taxon>
        <taxon>Neohortaea</taxon>
    </lineage>
</organism>
<dbReference type="InterPro" id="IPR016024">
    <property type="entry name" value="ARM-type_fold"/>
</dbReference>
<evidence type="ECO:0000313" key="8">
    <source>
        <dbReference type="EMBL" id="KAF2480714.1"/>
    </source>
</evidence>
<name>A0A6A6PM26_9PEZI</name>
<dbReference type="HAMAP" id="MF_03012">
    <property type="entry name" value="eIF3m"/>
    <property type="match status" value="1"/>
</dbReference>
<keyword evidence="2 5" id="KW-0963">Cytoplasm</keyword>
<keyword evidence="3 5" id="KW-0396">Initiation factor</keyword>
<dbReference type="AlphaFoldDB" id="A0A6A6PM26"/>
<evidence type="ECO:0000259" key="7">
    <source>
        <dbReference type="PROSITE" id="PS50250"/>
    </source>
</evidence>
<proteinExistence type="inferred from homology"/>
<dbReference type="InterPro" id="IPR000717">
    <property type="entry name" value="PCI_dom"/>
</dbReference>
<dbReference type="RefSeq" id="XP_033587284.1">
    <property type="nucleotide sequence ID" value="XM_033736178.1"/>
</dbReference>
<comment type="function">
    <text evidence="5">Component of the eukaryotic translation initiation factor 3 (eIF-3) complex, which is involved in protein synthesis of a specialized repertoire of mRNAs and, together with other initiation factors, stimulates binding of mRNA and methionyl-tRNAi to the 40S ribosome. The eIF-3 complex specifically targets and initiates translation of a subset of mRNAs involved in cell proliferation.</text>
</comment>
<dbReference type="GO" id="GO:0016282">
    <property type="term" value="C:eukaryotic 43S preinitiation complex"/>
    <property type="evidence" value="ECO:0007669"/>
    <property type="project" value="UniProtKB-UniRule"/>
</dbReference>
<dbReference type="GO" id="GO:0001732">
    <property type="term" value="P:formation of cytoplasmic translation initiation complex"/>
    <property type="evidence" value="ECO:0007669"/>
    <property type="project" value="UniProtKB-UniRule"/>
</dbReference>
<evidence type="ECO:0000256" key="5">
    <source>
        <dbReference type="HAMAP-Rule" id="MF_03012"/>
    </source>
</evidence>
<evidence type="ECO:0000256" key="3">
    <source>
        <dbReference type="ARBA" id="ARBA00022540"/>
    </source>
</evidence>
<feature type="region of interest" description="Disordered" evidence="6">
    <location>
        <begin position="407"/>
        <end position="438"/>
    </location>
</feature>
<dbReference type="SMART" id="SM00088">
    <property type="entry name" value="PINT"/>
    <property type="match status" value="1"/>
</dbReference>
<dbReference type="Pfam" id="PF18005">
    <property type="entry name" value="eIF3m_C_helix"/>
    <property type="match status" value="1"/>
</dbReference>
<reference evidence="8" key="1">
    <citation type="journal article" date="2020" name="Stud. Mycol.">
        <title>101 Dothideomycetes genomes: a test case for predicting lifestyles and emergence of pathogens.</title>
        <authorList>
            <person name="Haridas S."/>
            <person name="Albert R."/>
            <person name="Binder M."/>
            <person name="Bloem J."/>
            <person name="Labutti K."/>
            <person name="Salamov A."/>
            <person name="Andreopoulos B."/>
            <person name="Baker S."/>
            <person name="Barry K."/>
            <person name="Bills G."/>
            <person name="Bluhm B."/>
            <person name="Cannon C."/>
            <person name="Castanera R."/>
            <person name="Culley D."/>
            <person name="Daum C."/>
            <person name="Ezra D."/>
            <person name="Gonzalez J."/>
            <person name="Henrissat B."/>
            <person name="Kuo A."/>
            <person name="Liang C."/>
            <person name="Lipzen A."/>
            <person name="Lutzoni F."/>
            <person name="Magnuson J."/>
            <person name="Mondo S."/>
            <person name="Nolan M."/>
            <person name="Ohm R."/>
            <person name="Pangilinan J."/>
            <person name="Park H.-J."/>
            <person name="Ramirez L."/>
            <person name="Alfaro M."/>
            <person name="Sun H."/>
            <person name="Tritt A."/>
            <person name="Yoshinaga Y."/>
            <person name="Zwiers L.-H."/>
            <person name="Turgeon B."/>
            <person name="Goodwin S."/>
            <person name="Spatafora J."/>
            <person name="Crous P."/>
            <person name="Grigoriev I."/>
        </authorList>
    </citation>
    <scope>NUCLEOTIDE SEQUENCE</scope>
    <source>
        <strain evidence="8">CBS 113389</strain>
    </source>
</reference>
<dbReference type="OrthoDB" id="10267031at2759"/>
<feature type="domain" description="PCI" evidence="7">
    <location>
        <begin position="200"/>
        <end position="365"/>
    </location>
</feature>
<evidence type="ECO:0000256" key="4">
    <source>
        <dbReference type="ARBA" id="ARBA00022917"/>
    </source>
</evidence>
<keyword evidence="4 5" id="KW-0648">Protein biosynthesis</keyword>
<evidence type="ECO:0000256" key="6">
    <source>
        <dbReference type="SAM" id="MobiDB-lite"/>
    </source>
</evidence>
<dbReference type="InterPro" id="IPR027528">
    <property type="entry name" value="eIF3m"/>
</dbReference>
<sequence length="438" mass="48820">MPGMPKLSLVEGSFEELATELATYLDTLKGDGSTVAAEVQPLLADPEQPEQAKATDKDAVLKKLVTASSVLNAAPERELQAAYNLLIHLISQAQDPNKFLPPICKYLSQPITSSPQNGSGIALGVLGSLFNTIPPEDETRYHVLLAIVELIKNSKNYDTLQPQLKNLDVWVKQWESEPEETRTLYLSIADAAAAANEPEDSYTYLLKALRTLQSAPSSQEARDVSVRALKVALQSEKHFDFEDLTALDSVQSLRKTDQVWSEVLELFSAEVYDDLQDFKESNPTFCSENGIDEDALDRKMRLLTIASLSAQAAHTRTLPYSTIAKALAIPTEDVEVWIIDSIRSGLVEGKLSQQKQEFLIHRSTYRVFGENQWREVASRLETWKTSLINVLGVIRSQKEEFVKEKEAQLNGPPATARDGFGYRPDRRQRNVGLSLDNE</sequence>
<evidence type="ECO:0000256" key="1">
    <source>
        <dbReference type="ARBA" id="ARBA00008482"/>
    </source>
</evidence>
<protein>
    <recommendedName>
        <fullName evidence="5">Eukaryotic translation initiation factor 3 subunit M</fullName>
        <shortName evidence="5">eIF3m</shortName>
    </recommendedName>
</protein>
<dbReference type="EMBL" id="MU001639">
    <property type="protein sequence ID" value="KAF2480714.1"/>
    <property type="molecule type" value="Genomic_DNA"/>
</dbReference>
<dbReference type="InterPro" id="IPR040750">
    <property type="entry name" value="eIF3m_C_helix"/>
</dbReference>
<evidence type="ECO:0000256" key="2">
    <source>
        <dbReference type="ARBA" id="ARBA00022490"/>
    </source>
</evidence>
<dbReference type="GO" id="GO:0033290">
    <property type="term" value="C:eukaryotic 48S preinitiation complex"/>
    <property type="evidence" value="ECO:0007669"/>
    <property type="project" value="UniProtKB-UniRule"/>
</dbReference>
<dbReference type="PANTHER" id="PTHR15350">
    <property type="entry name" value="COP9 SIGNALOSOME COMPLEX SUBUNIT 7/DENDRITIC CELL PROTEIN GA17"/>
    <property type="match status" value="1"/>
</dbReference>
<accession>A0A6A6PM26</accession>
<dbReference type="Proteomes" id="UP000799767">
    <property type="component" value="Unassembled WGS sequence"/>
</dbReference>
<comment type="subcellular location">
    <subcellularLocation>
        <location evidence="5">Cytoplasm</location>
    </subcellularLocation>
</comment>
<gene>
    <name evidence="8" type="ORF">BDY17DRAFT_318331</name>
</gene>
<dbReference type="SUPFAM" id="SSF48371">
    <property type="entry name" value="ARM repeat"/>
    <property type="match status" value="1"/>
</dbReference>
<evidence type="ECO:0000313" key="9">
    <source>
        <dbReference type="Proteomes" id="UP000799767"/>
    </source>
</evidence>
<dbReference type="PANTHER" id="PTHR15350:SF2">
    <property type="entry name" value="EUKARYOTIC TRANSLATION INITIATION FACTOR 3 SUBUNIT M"/>
    <property type="match status" value="1"/>
</dbReference>
<comment type="similarity">
    <text evidence="5">Belongs to the eIF-3 subunit M family.</text>
</comment>
<comment type="subunit">
    <text evidence="5">Component of the eukaryotic translation initiation factor 3 (eIF-3) complex.</text>
</comment>